<dbReference type="AlphaFoldDB" id="A0A8S1AN85"/>
<evidence type="ECO:0000313" key="1">
    <source>
        <dbReference type="EMBL" id="CAB3249389.1"/>
    </source>
</evidence>
<protein>
    <submittedName>
        <fullName evidence="1">Uncharacterized protein</fullName>
    </submittedName>
</protein>
<name>A0A8S1AN85_ARCPL</name>
<organism evidence="1 2">
    <name type="scientific">Arctia plantaginis</name>
    <name type="common">Wood tiger moth</name>
    <name type="synonym">Phalaena plantaginis</name>
    <dbReference type="NCBI Taxonomy" id="874455"/>
    <lineage>
        <taxon>Eukaryota</taxon>
        <taxon>Metazoa</taxon>
        <taxon>Ecdysozoa</taxon>
        <taxon>Arthropoda</taxon>
        <taxon>Hexapoda</taxon>
        <taxon>Insecta</taxon>
        <taxon>Pterygota</taxon>
        <taxon>Neoptera</taxon>
        <taxon>Endopterygota</taxon>
        <taxon>Lepidoptera</taxon>
        <taxon>Glossata</taxon>
        <taxon>Ditrysia</taxon>
        <taxon>Noctuoidea</taxon>
        <taxon>Erebidae</taxon>
        <taxon>Arctiinae</taxon>
        <taxon>Arctia</taxon>
    </lineage>
</organism>
<dbReference type="OrthoDB" id="68328at2759"/>
<accession>A0A8S1AN85</accession>
<gene>
    <name evidence="1" type="ORF">APLA_LOCUS12844</name>
</gene>
<proteinExistence type="predicted"/>
<evidence type="ECO:0000313" key="2">
    <source>
        <dbReference type="Proteomes" id="UP000494256"/>
    </source>
</evidence>
<dbReference type="Proteomes" id="UP000494256">
    <property type="component" value="Unassembled WGS sequence"/>
</dbReference>
<dbReference type="EMBL" id="CADEBD010000344">
    <property type="protein sequence ID" value="CAB3249389.1"/>
    <property type="molecule type" value="Genomic_DNA"/>
</dbReference>
<sequence>MRSVRCVPTYILHGMAKPRRFSAREHLIVGKQWSVFVVAAELRGRVLSVATAADRYRSRSVSLRARLAGHLPTSTPQARVYITRRPPPPIHPRRLPPTKQTSLGRACNMRKELVELHLDRPPGQIALISNSSSYIGHRISNSR</sequence>
<reference evidence="1 2" key="1">
    <citation type="submission" date="2020-04" db="EMBL/GenBank/DDBJ databases">
        <authorList>
            <person name="Wallbank WR R."/>
            <person name="Pardo Diaz C."/>
            <person name="Kozak K."/>
            <person name="Martin S."/>
            <person name="Jiggins C."/>
            <person name="Moest M."/>
            <person name="Warren A I."/>
            <person name="Byers J.R.P. K."/>
            <person name="Montejo-Kovacevich G."/>
            <person name="Yen C E."/>
        </authorList>
    </citation>
    <scope>NUCLEOTIDE SEQUENCE [LARGE SCALE GENOMIC DNA]</scope>
</reference>
<comment type="caution">
    <text evidence="1">The sequence shown here is derived from an EMBL/GenBank/DDBJ whole genome shotgun (WGS) entry which is preliminary data.</text>
</comment>